<reference evidence="1" key="1">
    <citation type="submission" date="2014-12" db="EMBL/GenBank/DDBJ databases">
        <title>Insight into the proteome of Arion vulgaris.</title>
        <authorList>
            <person name="Aradska J."/>
            <person name="Bulat T."/>
            <person name="Smidak R."/>
            <person name="Sarate P."/>
            <person name="Gangsoo J."/>
            <person name="Sialana F."/>
            <person name="Bilban M."/>
            <person name="Lubec G."/>
        </authorList>
    </citation>
    <scope>NUCLEOTIDE SEQUENCE</scope>
    <source>
        <tissue evidence="1">Skin</tissue>
    </source>
</reference>
<dbReference type="AlphaFoldDB" id="A0A0B7B0W3"/>
<gene>
    <name evidence="1" type="primary">ORF154200</name>
</gene>
<accession>A0A0B7B0W3</accession>
<organism evidence="1">
    <name type="scientific">Arion vulgaris</name>
    <dbReference type="NCBI Taxonomy" id="1028688"/>
    <lineage>
        <taxon>Eukaryota</taxon>
        <taxon>Metazoa</taxon>
        <taxon>Spiralia</taxon>
        <taxon>Lophotrochozoa</taxon>
        <taxon>Mollusca</taxon>
        <taxon>Gastropoda</taxon>
        <taxon>Heterobranchia</taxon>
        <taxon>Euthyneura</taxon>
        <taxon>Panpulmonata</taxon>
        <taxon>Eupulmonata</taxon>
        <taxon>Stylommatophora</taxon>
        <taxon>Helicina</taxon>
        <taxon>Arionoidea</taxon>
        <taxon>Arionidae</taxon>
        <taxon>Arion</taxon>
    </lineage>
</organism>
<dbReference type="EMBL" id="HACG01039647">
    <property type="protein sequence ID" value="CEK86512.1"/>
    <property type="molecule type" value="Transcribed_RNA"/>
</dbReference>
<name>A0A0B7B0W3_9EUPU</name>
<protein>
    <submittedName>
        <fullName evidence="1">Uncharacterized protein</fullName>
    </submittedName>
</protein>
<evidence type="ECO:0000313" key="1">
    <source>
        <dbReference type="EMBL" id="CEK86512.1"/>
    </source>
</evidence>
<proteinExistence type="predicted"/>
<feature type="non-terminal residue" evidence="1">
    <location>
        <position position="52"/>
    </location>
</feature>
<sequence length="52" mass="6372">MPFCFSQLQDIKLHFTITDRRRFIRTSLHNLFQQPSRSYKYVMKSSPPKWLP</sequence>